<evidence type="ECO:0000256" key="4">
    <source>
        <dbReference type="ARBA" id="ARBA00023175"/>
    </source>
</evidence>
<gene>
    <name evidence="8" type="ORF">KI387_034085</name>
</gene>
<organism evidence="8 9">
    <name type="scientific">Taxus chinensis</name>
    <name type="common">Chinese yew</name>
    <name type="synonym">Taxus wallichiana var. chinensis</name>
    <dbReference type="NCBI Taxonomy" id="29808"/>
    <lineage>
        <taxon>Eukaryota</taxon>
        <taxon>Viridiplantae</taxon>
        <taxon>Streptophyta</taxon>
        <taxon>Embryophyta</taxon>
        <taxon>Tracheophyta</taxon>
        <taxon>Spermatophyta</taxon>
        <taxon>Pinopsida</taxon>
        <taxon>Pinidae</taxon>
        <taxon>Conifers II</taxon>
        <taxon>Cupressales</taxon>
        <taxon>Taxaceae</taxon>
        <taxon>Taxus</taxon>
    </lineage>
</organism>
<comment type="caution">
    <text evidence="6">Lacks conserved residue(s) required for the propagation of feature annotation.</text>
</comment>
<evidence type="ECO:0000313" key="9">
    <source>
        <dbReference type="Proteomes" id="UP000824469"/>
    </source>
</evidence>
<name>A0AA38C4U1_TAXCH</name>
<keyword evidence="1" id="KW-0547">Nucleotide-binding</keyword>
<dbReference type="SMART" id="SM00242">
    <property type="entry name" value="MYSc"/>
    <property type="match status" value="1"/>
</dbReference>
<evidence type="ECO:0000259" key="7">
    <source>
        <dbReference type="PROSITE" id="PS51456"/>
    </source>
</evidence>
<evidence type="ECO:0000256" key="2">
    <source>
        <dbReference type="ARBA" id="ARBA00022840"/>
    </source>
</evidence>
<dbReference type="GO" id="GO:0000146">
    <property type="term" value="F:microfilament motor activity"/>
    <property type="evidence" value="ECO:0007669"/>
    <property type="project" value="TreeGrafter"/>
</dbReference>
<dbReference type="AlphaFoldDB" id="A0AA38C4U1"/>
<evidence type="ECO:0000256" key="6">
    <source>
        <dbReference type="PROSITE-ProRule" id="PRU00782"/>
    </source>
</evidence>
<protein>
    <recommendedName>
        <fullName evidence="7">Myosin motor domain-containing protein</fullName>
    </recommendedName>
</protein>
<evidence type="ECO:0000256" key="1">
    <source>
        <dbReference type="ARBA" id="ARBA00022741"/>
    </source>
</evidence>
<sequence>VNVLCSHFGKFVELQFEKNGRISGATVRTYLLEKSCVFQISDPERNYHYFYLLSTAPPDDTEKYKLGHRSSFHYLNHSNCYQLDGVGDAEECLATRRAMDVVRISPEEQVTYQTDLFLDKNKDYVVVEHQGLLSSSKCSFVTSLFPALPEESSKSSKSSSIGTRFKNWSKICDHNFLESNAPSLLTIVDNCIKVETIKVKNMKMTTADGEAIAQN</sequence>
<comment type="caution">
    <text evidence="8">The sequence shown here is derived from an EMBL/GenBank/DDBJ whole genome shotgun (WGS) entry which is preliminary data.</text>
</comment>
<reference evidence="8 9" key="1">
    <citation type="journal article" date="2021" name="Nat. Plants">
        <title>The Taxus genome provides insights into paclitaxel biosynthesis.</title>
        <authorList>
            <person name="Xiong X."/>
            <person name="Gou J."/>
            <person name="Liao Q."/>
            <person name="Li Y."/>
            <person name="Zhou Q."/>
            <person name="Bi G."/>
            <person name="Li C."/>
            <person name="Du R."/>
            <person name="Wang X."/>
            <person name="Sun T."/>
            <person name="Guo L."/>
            <person name="Liang H."/>
            <person name="Lu P."/>
            <person name="Wu Y."/>
            <person name="Zhang Z."/>
            <person name="Ro D.K."/>
            <person name="Shang Y."/>
            <person name="Huang S."/>
            <person name="Yan J."/>
        </authorList>
    </citation>
    <scope>NUCLEOTIDE SEQUENCE [LARGE SCALE GENOMIC DNA]</scope>
    <source>
        <strain evidence="8">Ta-2019</strain>
    </source>
</reference>
<keyword evidence="9" id="KW-1185">Reference proteome</keyword>
<dbReference type="SUPFAM" id="SSF52540">
    <property type="entry name" value="P-loop containing nucleoside triphosphate hydrolases"/>
    <property type="match status" value="1"/>
</dbReference>
<dbReference type="GO" id="GO:0051015">
    <property type="term" value="F:actin filament binding"/>
    <property type="evidence" value="ECO:0007669"/>
    <property type="project" value="TreeGrafter"/>
</dbReference>
<evidence type="ECO:0000256" key="3">
    <source>
        <dbReference type="ARBA" id="ARBA00023123"/>
    </source>
</evidence>
<feature type="non-terminal residue" evidence="8">
    <location>
        <position position="1"/>
    </location>
</feature>
<evidence type="ECO:0000256" key="5">
    <source>
        <dbReference type="ARBA" id="ARBA00023203"/>
    </source>
</evidence>
<dbReference type="PANTHER" id="PTHR13140">
    <property type="entry name" value="MYOSIN"/>
    <property type="match status" value="1"/>
</dbReference>
<dbReference type="Pfam" id="PF00063">
    <property type="entry name" value="Myosin_head"/>
    <property type="match status" value="1"/>
</dbReference>
<dbReference type="InterPro" id="IPR027417">
    <property type="entry name" value="P-loop_NTPase"/>
</dbReference>
<dbReference type="GO" id="GO:0007015">
    <property type="term" value="P:actin filament organization"/>
    <property type="evidence" value="ECO:0007669"/>
    <property type="project" value="TreeGrafter"/>
</dbReference>
<dbReference type="GO" id="GO:0016020">
    <property type="term" value="C:membrane"/>
    <property type="evidence" value="ECO:0007669"/>
    <property type="project" value="TreeGrafter"/>
</dbReference>
<comment type="similarity">
    <text evidence="6">Belongs to the TRAFAC class myosin-kinesin ATPase superfamily. Myosin family.</text>
</comment>
<keyword evidence="4" id="KW-0505">Motor protein</keyword>
<keyword evidence="5 6" id="KW-0009">Actin-binding</keyword>
<dbReference type="EMBL" id="JAHRHJ020003813">
    <property type="protein sequence ID" value="KAH9289968.1"/>
    <property type="molecule type" value="Genomic_DNA"/>
</dbReference>
<dbReference type="GO" id="GO:0016459">
    <property type="term" value="C:myosin complex"/>
    <property type="evidence" value="ECO:0007669"/>
    <property type="project" value="UniProtKB-KW"/>
</dbReference>
<dbReference type="GO" id="GO:0005737">
    <property type="term" value="C:cytoplasm"/>
    <property type="evidence" value="ECO:0007669"/>
    <property type="project" value="TreeGrafter"/>
</dbReference>
<dbReference type="InterPro" id="IPR036961">
    <property type="entry name" value="Kinesin_motor_dom_sf"/>
</dbReference>
<dbReference type="InterPro" id="IPR001609">
    <property type="entry name" value="Myosin_head_motor_dom-like"/>
</dbReference>
<dbReference type="PANTHER" id="PTHR13140:SF772">
    <property type="entry name" value="MYOSIN-17"/>
    <property type="match status" value="1"/>
</dbReference>
<keyword evidence="2" id="KW-0067">ATP-binding</keyword>
<feature type="domain" description="Myosin motor" evidence="7">
    <location>
        <begin position="1"/>
        <end position="109"/>
    </location>
</feature>
<keyword evidence="3 6" id="KW-0518">Myosin</keyword>
<proteinExistence type="inferred from homology"/>
<dbReference type="PROSITE" id="PS51456">
    <property type="entry name" value="MYOSIN_MOTOR"/>
    <property type="match status" value="1"/>
</dbReference>
<evidence type="ECO:0000313" key="8">
    <source>
        <dbReference type="EMBL" id="KAH9289968.1"/>
    </source>
</evidence>
<dbReference type="Proteomes" id="UP000824469">
    <property type="component" value="Unassembled WGS sequence"/>
</dbReference>
<dbReference type="GO" id="GO:0005524">
    <property type="term" value="F:ATP binding"/>
    <property type="evidence" value="ECO:0007669"/>
    <property type="project" value="UniProtKB-KW"/>
</dbReference>
<dbReference type="Gene3D" id="3.40.850.10">
    <property type="entry name" value="Kinesin motor domain"/>
    <property type="match status" value="1"/>
</dbReference>
<accession>A0AA38C4U1</accession>